<name>A0A140LDK8_9FIRM</name>
<comment type="similarity">
    <text evidence="1">Belongs to the isochorismatase family.</text>
</comment>
<dbReference type="InterPro" id="IPR036380">
    <property type="entry name" value="Isochorismatase-like_sf"/>
</dbReference>
<gene>
    <name evidence="4" type="primary">rutB</name>
    <name evidence="4" type="ORF">AN619_01590</name>
</gene>
<evidence type="ECO:0000256" key="1">
    <source>
        <dbReference type="ARBA" id="ARBA00006336"/>
    </source>
</evidence>
<organism evidence="4 5">
    <name type="scientific">Thermotalea metallivorans</name>
    <dbReference type="NCBI Taxonomy" id="520762"/>
    <lineage>
        <taxon>Bacteria</taxon>
        <taxon>Bacillati</taxon>
        <taxon>Bacillota</taxon>
        <taxon>Clostridia</taxon>
        <taxon>Peptostreptococcales</taxon>
        <taxon>Thermotaleaceae</taxon>
        <taxon>Thermotalea</taxon>
    </lineage>
</organism>
<dbReference type="GO" id="GO:0016787">
    <property type="term" value="F:hydrolase activity"/>
    <property type="evidence" value="ECO:0007669"/>
    <property type="project" value="UniProtKB-KW"/>
</dbReference>
<dbReference type="EC" id="3.5.1.110" evidence="4"/>
<accession>A0A140LDK8</accession>
<dbReference type="Proteomes" id="UP000070456">
    <property type="component" value="Unassembled WGS sequence"/>
</dbReference>
<dbReference type="CDD" id="cd01014">
    <property type="entry name" value="nicotinamidase_related"/>
    <property type="match status" value="1"/>
</dbReference>
<evidence type="ECO:0000313" key="5">
    <source>
        <dbReference type="Proteomes" id="UP000070456"/>
    </source>
</evidence>
<evidence type="ECO:0000256" key="2">
    <source>
        <dbReference type="ARBA" id="ARBA00022801"/>
    </source>
</evidence>
<sequence length="188" mass="21751">MFKLIPEKTALLIIDVQWDFWKFKLPQVPPPTLLPNLKRLIQFCRSKNMKIVYIKHISHNRKSNFFQEGTEGAEIMEEIRPLPEDHIVIKHTPGAFFNSGLDDYLRKHTIENLVITGMQTDHCCDTTTREAHALGYRNYFITDCTATFDMIGENGERISREEIQRIETAILSNGFATCLTMEALMALF</sequence>
<dbReference type="AlphaFoldDB" id="A0A140LDK8"/>
<evidence type="ECO:0000259" key="3">
    <source>
        <dbReference type="Pfam" id="PF00857"/>
    </source>
</evidence>
<dbReference type="PANTHER" id="PTHR43540:SF1">
    <property type="entry name" value="ISOCHORISMATASE HYDROLASE"/>
    <property type="match status" value="1"/>
</dbReference>
<dbReference type="SUPFAM" id="SSF52499">
    <property type="entry name" value="Isochorismatase-like hydrolases"/>
    <property type="match status" value="1"/>
</dbReference>
<dbReference type="PANTHER" id="PTHR43540">
    <property type="entry name" value="PEROXYUREIDOACRYLATE/UREIDOACRYLATE AMIDOHYDROLASE-RELATED"/>
    <property type="match status" value="1"/>
</dbReference>
<dbReference type="EMBL" id="LOEE01000004">
    <property type="protein sequence ID" value="KXG78633.1"/>
    <property type="molecule type" value="Genomic_DNA"/>
</dbReference>
<dbReference type="InterPro" id="IPR000868">
    <property type="entry name" value="Isochorismatase-like_dom"/>
</dbReference>
<reference evidence="4 5" key="1">
    <citation type="submission" date="2015-12" db="EMBL/GenBank/DDBJ databases">
        <title>Draft genome sequence of the thermoanaerobe Thermotalea metallivorans, an isolate from the runoff channel of the Great Artesian Basin, Australia.</title>
        <authorList>
            <person name="Patel B.K."/>
        </authorList>
    </citation>
    <scope>NUCLEOTIDE SEQUENCE [LARGE SCALE GENOMIC DNA]</scope>
    <source>
        <strain evidence="4 5">B2-1</strain>
    </source>
</reference>
<proteinExistence type="inferred from homology"/>
<keyword evidence="5" id="KW-1185">Reference proteome</keyword>
<evidence type="ECO:0000313" key="4">
    <source>
        <dbReference type="EMBL" id="KXG78633.1"/>
    </source>
</evidence>
<dbReference type="Pfam" id="PF00857">
    <property type="entry name" value="Isochorismatase"/>
    <property type="match status" value="1"/>
</dbReference>
<protein>
    <submittedName>
        <fullName evidence="4">Peroxyureidoacrylate/ureidoacrylate amidohydrolase RutB</fullName>
        <ecNumber evidence="4">3.5.1.110</ecNumber>
    </submittedName>
</protein>
<comment type="caution">
    <text evidence="4">The sequence shown here is derived from an EMBL/GenBank/DDBJ whole genome shotgun (WGS) entry which is preliminary data.</text>
</comment>
<feature type="domain" description="Isochorismatase-like" evidence="3">
    <location>
        <begin position="9"/>
        <end position="149"/>
    </location>
</feature>
<dbReference type="Gene3D" id="3.40.50.850">
    <property type="entry name" value="Isochorismatase-like"/>
    <property type="match status" value="1"/>
</dbReference>
<dbReference type="RefSeq" id="WP_068554123.1">
    <property type="nucleotide sequence ID" value="NZ_LOEE01000004.1"/>
</dbReference>
<dbReference type="InterPro" id="IPR050272">
    <property type="entry name" value="Isochorismatase-like_hydrls"/>
</dbReference>
<dbReference type="STRING" id="520762.AN619_01590"/>
<keyword evidence="2 4" id="KW-0378">Hydrolase</keyword>